<dbReference type="STRING" id="629680.SAMN04489751_0165"/>
<name>A0A1H1L9P2_BRESA</name>
<feature type="chain" id="PRO_5009253302" description="PKD domain-containing protein" evidence="2">
    <location>
        <begin position="29"/>
        <end position="290"/>
    </location>
</feature>
<protein>
    <recommendedName>
        <fullName evidence="3">PKD domain-containing protein</fullName>
    </recommendedName>
</protein>
<keyword evidence="2" id="KW-0732">Signal</keyword>
<feature type="region of interest" description="Disordered" evidence="1">
    <location>
        <begin position="201"/>
        <end position="223"/>
    </location>
</feature>
<feature type="compositionally biased region" description="Basic and acidic residues" evidence="1">
    <location>
        <begin position="214"/>
        <end position="223"/>
    </location>
</feature>
<evidence type="ECO:0000259" key="3">
    <source>
        <dbReference type="PROSITE" id="PS50093"/>
    </source>
</evidence>
<evidence type="ECO:0000256" key="2">
    <source>
        <dbReference type="SAM" id="SignalP"/>
    </source>
</evidence>
<proteinExistence type="predicted"/>
<dbReference type="Gene3D" id="2.60.40.10">
    <property type="entry name" value="Immunoglobulins"/>
    <property type="match status" value="1"/>
</dbReference>
<dbReference type="GO" id="GO:0005975">
    <property type="term" value="P:carbohydrate metabolic process"/>
    <property type="evidence" value="ECO:0007669"/>
    <property type="project" value="UniProtKB-ARBA"/>
</dbReference>
<sequence>MLKLKTNIAIIIFATLVVTLLAPLPAVAGPNCDMRNINNCSADIPGGGGGNNPAPPPPPAPGPGGGSDGGGGDSGGAGGDGSGSGGGGDGSGGGGGQPDCVLEEVGHICADLPGPGPGPGGGGGGAPARPAPPTRIPESQFQTFDIPAPTIHAWPKDWAVIGKPAAFWTDAETSYIEMTLLTYAVTVKVTPEKYYWDFGDDTGGTTTKTGSKPRPGDEPQIGHDYQKTGAKTVGMTATFSGEFSVDGGPWLPIDGFAHVASNEISIDVYRFHRYLVDEDCYANPQGPDCS</sequence>
<organism evidence="4 5">
    <name type="scientific">Brevibacterium sandarakinum</name>
    <dbReference type="NCBI Taxonomy" id="629680"/>
    <lineage>
        <taxon>Bacteria</taxon>
        <taxon>Bacillati</taxon>
        <taxon>Actinomycetota</taxon>
        <taxon>Actinomycetes</taxon>
        <taxon>Micrococcales</taxon>
        <taxon>Brevibacteriaceae</taxon>
        <taxon>Brevibacterium</taxon>
    </lineage>
</organism>
<evidence type="ECO:0000313" key="5">
    <source>
        <dbReference type="Proteomes" id="UP000199700"/>
    </source>
</evidence>
<feature type="compositionally biased region" description="Pro residues" evidence="1">
    <location>
        <begin position="53"/>
        <end position="62"/>
    </location>
</feature>
<gene>
    <name evidence="4" type="ORF">SAMN04489751_0165</name>
</gene>
<feature type="signal peptide" evidence="2">
    <location>
        <begin position="1"/>
        <end position="28"/>
    </location>
</feature>
<feature type="compositionally biased region" description="Gly residues" evidence="1">
    <location>
        <begin position="63"/>
        <end position="97"/>
    </location>
</feature>
<keyword evidence="5" id="KW-1185">Reference proteome</keyword>
<accession>A0A1H1L9P2</accession>
<dbReference type="Proteomes" id="UP000199700">
    <property type="component" value="Chromosome"/>
</dbReference>
<evidence type="ECO:0000313" key="4">
    <source>
        <dbReference type="EMBL" id="SDR71012.1"/>
    </source>
</evidence>
<dbReference type="InterPro" id="IPR013783">
    <property type="entry name" value="Ig-like_fold"/>
</dbReference>
<dbReference type="EMBL" id="LT629739">
    <property type="protein sequence ID" value="SDR71012.1"/>
    <property type="molecule type" value="Genomic_DNA"/>
</dbReference>
<dbReference type="InterPro" id="IPR000601">
    <property type="entry name" value="PKD_dom"/>
</dbReference>
<evidence type="ECO:0000256" key="1">
    <source>
        <dbReference type="SAM" id="MobiDB-lite"/>
    </source>
</evidence>
<feature type="region of interest" description="Disordered" evidence="1">
    <location>
        <begin position="46"/>
        <end position="136"/>
    </location>
</feature>
<reference evidence="4" key="1">
    <citation type="submission" date="2016-10" db="EMBL/GenBank/DDBJ databases">
        <authorList>
            <person name="Varghese N."/>
            <person name="Submissions S."/>
        </authorList>
    </citation>
    <scope>NUCLEOTIDE SEQUENCE [LARGE SCALE GENOMIC DNA]</scope>
    <source>
        <strain evidence="4">DSM 22082</strain>
    </source>
</reference>
<feature type="domain" description="PKD" evidence="3">
    <location>
        <begin position="190"/>
        <end position="238"/>
    </location>
</feature>
<dbReference type="AlphaFoldDB" id="A0A1H1L9P2"/>
<dbReference type="PROSITE" id="PS50093">
    <property type="entry name" value="PKD"/>
    <property type="match status" value="1"/>
</dbReference>